<proteinExistence type="predicted"/>
<dbReference type="EMBL" id="CAEZWJ010000117">
    <property type="protein sequence ID" value="CAB4667781.1"/>
    <property type="molecule type" value="Genomic_DNA"/>
</dbReference>
<protein>
    <submittedName>
        <fullName evidence="1">Unannotated protein</fullName>
    </submittedName>
</protein>
<accession>A0A6J6M198</accession>
<dbReference type="AlphaFoldDB" id="A0A6J6M198"/>
<evidence type="ECO:0000313" key="1">
    <source>
        <dbReference type="EMBL" id="CAB4667781.1"/>
    </source>
</evidence>
<name>A0A6J6M198_9ZZZZ</name>
<organism evidence="1">
    <name type="scientific">freshwater metagenome</name>
    <dbReference type="NCBI Taxonomy" id="449393"/>
    <lineage>
        <taxon>unclassified sequences</taxon>
        <taxon>metagenomes</taxon>
        <taxon>ecological metagenomes</taxon>
    </lineage>
</organism>
<gene>
    <name evidence="1" type="ORF">UFOPK2214_01618</name>
</gene>
<sequence>MFPLPESGIVPAVAFDPVGADAKLPAVLPPATARTIVGVPLPAAFTANTRYMYCVPATKEPTACGDVADVVTLVQTAPSVDDCTTYPVNALVPVSVGTFHVSVSPPFVAVAVNTPTRPGTPPIAYVRATVSIDAAMEESADCSPANADVGSALFSLTAWLRAGCVTRRGATGIAIVDWPAPAEDSARTRK</sequence>
<reference evidence="1" key="1">
    <citation type="submission" date="2020-05" db="EMBL/GenBank/DDBJ databases">
        <authorList>
            <person name="Chiriac C."/>
            <person name="Salcher M."/>
            <person name="Ghai R."/>
            <person name="Kavagutti S V."/>
        </authorList>
    </citation>
    <scope>NUCLEOTIDE SEQUENCE</scope>
</reference>